<proteinExistence type="predicted"/>
<dbReference type="Proteomes" id="UP000230768">
    <property type="component" value="Unassembled WGS sequence"/>
</dbReference>
<sequence>MFIFSPATLSLNSSFSEIGEHAYFKRERFFNCQSIRLINYFYPYFEKSKTKKKEEMTSSFL</sequence>
<accession>A0A2G8IXP9</accession>
<evidence type="ECO:0000313" key="1">
    <source>
        <dbReference type="EMBL" id="PIK28273.1"/>
    </source>
</evidence>
<dbReference type="AlphaFoldDB" id="A0A2G8IXP9"/>
<comment type="caution">
    <text evidence="1">The sequence shown here is derived from an EMBL/GenBank/DDBJ whole genome shotgun (WGS) entry which is preliminary data.</text>
</comment>
<gene>
    <name evidence="1" type="ORF">CTV99_02830</name>
</gene>
<organism evidence="1 2">
    <name type="scientific">Bacillus pumilus</name>
    <name type="common">Bacillus mesentericus</name>
    <dbReference type="NCBI Taxonomy" id="1408"/>
    <lineage>
        <taxon>Bacteria</taxon>
        <taxon>Bacillati</taxon>
        <taxon>Bacillota</taxon>
        <taxon>Bacilli</taxon>
        <taxon>Bacillales</taxon>
        <taxon>Bacillaceae</taxon>
        <taxon>Bacillus</taxon>
    </lineage>
</organism>
<reference evidence="1 2" key="1">
    <citation type="submission" date="2017-11" db="EMBL/GenBank/DDBJ databases">
        <title>Draft genome sequence of Bacillus pumilus 51_5il from lake Gorkoye (Russia: Novosibirsk region).</title>
        <authorList>
            <person name="Shipova A.A."/>
            <person name="Rozanov A.S."/>
            <person name="Bryanskaya A.V."/>
            <person name="Peltek S.E."/>
        </authorList>
    </citation>
    <scope>NUCLEOTIDE SEQUENCE [LARGE SCALE GENOMIC DNA]</scope>
    <source>
        <strain evidence="1 2">51_5il</strain>
    </source>
</reference>
<protein>
    <submittedName>
        <fullName evidence="1">Uncharacterized protein</fullName>
    </submittedName>
</protein>
<name>A0A2G8IXP9_BACPU</name>
<evidence type="ECO:0000313" key="2">
    <source>
        <dbReference type="Proteomes" id="UP000230768"/>
    </source>
</evidence>
<dbReference type="EMBL" id="PEKP01000004">
    <property type="protein sequence ID" value="PIK28273.1"/>
    <property type="molecule type" value="Genomic_DNA"/>
</dbReference>